<name>A0AA86SPV3_9FABA</name>
<evidence type="ECO:0000256" key="5">
    <source>
        <dbReference type="SAM" id="MobiDB-lite"/>
    </source>
</evidence>
<dbReference type="Gene3D" id="3.20.20.300">
    <property type="entry name" value="Glycoside hydrolase, family 3, N-terminal domain"/>
    <property type="match status" value="1"/>
</dbReference>
<evidence type="ECO:0000313" key="8">
    <source>
        <dbReference type="EMBL" id="CAJ1960335.1"/>
    </source>
</evidence>
<proteinExistence type="inferred from homology"/>
<dbReference type="GO" id="GO:0008422">
    <property type="term" value="F:beta-glucosidase activity"/>
    <property type="evidence" value="ECO:0007669"/>
    <property type="project" value="TreeGrafter"/>
</dbReference>
<dbReference type="Gene3D" id="3.40.50.1700">
    <property type="entry name" value="Glycoside hydrolase family 3 C-terminal domain"/>
    <property type="match status" value="1"/>
</dbReference>
<feature type="region of interest" description="Disordered" evidence="5">
    <location>
        <begin position="546"/>
        <end position="573"/>
    </location>
</feature>
<dbReference type="GO" id="GO:0009251">
    <property type="term" value="P:glucan catabolic process"/>
    <property type="evidence" value="ECO:0007669"/>
    <property type="project" value="TreeGrafter"/>
</dbReference>
<dbReference type="Pfam" id="PF00933">
    <property type="entry name" value="Glyco_hydro_3"/>
    <property type="match status" value="1"/>
</dbReference>
<dbReference type="EMBL" id="OY731403">
    <property type="protein sequence ID" value="CAJ1960335.1"/>
    <property type="molecule type" value="Genomic_DNA"/>
</dbReference>
<protein>
    <recommendedName>
        <fullName evidence="10">Beta-glucosidase</fullName>
    </recommendedName>
</protein>
<feature type="compositionally biased region" description="Basic and acidic residues" evidence="5">
    <location>
        <begin position="515"/>
        <end position="526"/>
    </location>
</feature>
<feature type="domain" description="Glycoside hydrolase family 3 N-terminal" evidence="6">
    <location>
        <begin position="1059"/>
        <end position="1387"/>
    </location>
</feature>
<dbReference type="InterPro" id="IPR051915">
    <property type="entry name" value="Cellulose_Degrad_GH3"/>
</dbReference>
<dbReference type="Proteomes" id="UP001189624">
    <property type="component" value="Chromosome 6"/>
</dbReference>
<dbReference type="SUPFAM" id="SSF52279">
    <property type="entry name" value="Beta-D-glucan exohydrolase, C-terminal domain"/>
    <property type="match status" value="1"/>
</dbReference>
<sequence>MEFEESQQWWIKKKDRKRDQVISKKMTTVGLSSEQTQLKYVKLKDEKEEQKKVESKCPKILKYRRPDILYKYPSHNATSRRRNFSDKNWDVYGGLEEKAKDLSAVFHNEFTKKNIENEWGKYFEKGESSLENKLYAKNAQVPKRQTLRSEPSMIDLVECGDLELERKLEDGDEEEETQEDRNKAIEWTEDDQKNLMYLGISEMERNKRLESLIARRKAKRLSKVQLDKRLNNKKPMAPVLIKRSDPVNTSKEFEDVVEMPGSAPSVLPKSPYDIPYDPSEEKLNLRGDNLPQEFSNQKDMSFCRHESFSLDHPFPSEIKQDSGFKEQYFLNRGRKHSDRFAYSRFRRNQTDKGTHDWLIDQLIYNEGGESELQSSNLLIKGEESTHEEDEKCKIGMNDMKGEKVEFETKFMSNQTSELRPEKSGRWSKFPKPHERVFSLPVSNSSTNATTTDINEILYETVTSVIDKRQENMVLTSGRLCHTPTYSVASDLQVEVSEIGSPTSTVGENVETNSSTDRDSVLYDGDIDRDISSGSEDLWGASFHGVKEAQGDKNEGNNVEINKSSKGVASPLAPRHIDEENTSNMISLSSKSDVPKDTTLSHVIDSHNVIFDSMKHLVGEIETSQSSNSSGAHQQFQNKIHSEHQEERCNMPENLANETQVINDMNNLATINQNNIENSRNNEDHSTSVIRQESIDGTSIYSTSSSPRSVLPEKTLVDEFLLSNFDQHMHIDGQQSIVEGVNQEILDNEVPPHTQTSQSMVDNIIDEISLSNFDRHMQIEPQQAINEGMTHESLNSEISTDIIPQNMKPMMDDLIDGISSSNFNQHKYLELQQSIVEDTTLGNETPHDMSQTSPIIDITDESHNVDFNHSQIEQMPSTIIKDDNNDKPSSSNNVHKELSRQRVTVSKVQNRDSASLEPFSSDEDDILTQHAHEDGDNLEVHPIQQQSQHHLPYPYIPPQHFETYTTLSYEQNSEFGDAFDHELVEHSPGSLFKGMRFQNKEEVVDALNSWSLLPPVAVVCSSFVCCLQKRDKQQKTMACLYKNPNQSIEVRVKDLLCRMTLREKIGQMTQIERTVAIDSAIRDLSIGSILSAGGSSPFENAQSSDWADMVDGFQKLALQSRLGIPLLYGIDAVHGNNSVYGATIFPHNIGLGATRDSDLVRKIGVATALEVKASGIHYNFAPCVAVLKDPRWGRCYECYSEDTEIVRKMASIVSGLQGQPPEGHEHGYPFVAGKNNVVACAKHFVGDGGTHKGVNEGNTILSYEDLERIHMAPYLDCISQGVSTIMVSYSSWNGRKLHADHFLIAEILKGKLGFKGFVISDWEGLDRLCQPHGSDYRYCISSSVNAGIDMVMVALRYNVFIEELTSLVESGEVPLSRIDDAVERILRVKFAAGLFEFPLSDRSLLDTVGCRPHRDLAREAVQKSLVLLKNGKDLSKPFLPLNKNAKRILVAGTHADDLGYQCGGWTKTWYGLSGRITVGTTILDAVKATVGAETEVMYEKYPSKDTIERNEFSFAVVAVGEEPYAEILGDNSELTIPLNGADIISLVADRIPTLVILISGRPLLLEPWLLEKIDALVAAWLPGSEGEGITDVIFGGHDFKGKLPVTWFRRVEHLDQPTDGVHSYFNSHPDFINYIRGQVFEMGQ</sequence>
<dbReference type="PANTHER" id="PTHR30620">
    <property type="entry name" value="PERIPLASMIC BETA-GLUCOSIDASE-RELATED"/>
    <property type="match status" value="1"/>
</dbReference>
<evidence type="ECO:0000256" key="2">
    <source>
        <dbReference type="ARBA" id="ARBA00022801"/>
    </source>
</evidence>
<evidence type="ECO:0000259" key="7">
    <source>
        <dbReference type="Pfam" id="PF01915"/>
    </source>
</evidence>
<keyword evidence="3 4" id="KW-0326">Glycosidase</keyword>
<dbReference type="Pfam" id="PF01915">
    <property type="entry name" value="Glyco_hydro_3_C"/>
    <property type="match status" value="1"/>
</dbReference>
<evidence type="ECO:0000256" key="1">
    <source>
        <dbReference type="ARBA" id="ARBA00005336"/>
    </source>
</evidence>
<feature type="region of interest" description="Disordered" evidence="5">
    <location>
        <begin position="878"/>
        <end position="922"/>
    </location>
</feature>
<dbReference type="Gramene" id="rna-AYBTSS11_LOCUS18139">
    <property type="protein sequence ID" value="CAJ1960335.1"/>
    <property type="gene ID" value="gene-AYBTSS11_LOCUS18139"/>
</dbReference>
<evidence type="ECO:0000313" key="9">
    <source>
        <dbReference type="Proteomes" id="UP001189624"/>
    </source>
</evidence>
<organism evidence="8 9">
    <name type="scientific">Sphenostylis stenocarpa</name>
    <dbReference type="NCBI Taxonomy" id="92480"/>
    <lineage>
        <taxon>Eukaryota</taxon>
        <taxon>Viridiplantae</taxon>
        <taxon>Streptophyta</taxon>
        <taxon>Embryophyta</taxon>
        <taxon>Tracheophyta</taxon>
        <taxon>Spermatophyta</taxon>
        <taxon>Magnoliopsida</taxon>
        <taxon>eudicotyledons</taxon>
        <taxon>Gunneridae</taxon>
        <taxon>Pentapetalae</taxon>
        <taxon>rosids</taxon>
        <taxon>fabids</taxon>
        <taxon>Fabales</taxon>
        <taxon>Fabaceae</taxon>
        <taxon>Papilionoideae</taxon>
        <taxon>50 kb inversion clade</taxon>
        <taxon>NPAAA clade</taxon>
        <taxon>indigoferoid/millettioid clade</taxon>
        <taxon>Phaseoleae</taxon>
        <taxon>Sphenostylis</taxon>
    </lineage>
</organism>
<dbReference type="PRINTS" id="PR00133">
    <property type="entry name" value="GLHYDRLASE3"/>
</dbReference>
<accession>A0AA86SPV3</accession>
<dbReference type="InterPro" id="IPR001764">
    <property type="entry name" value="Glyco_hydro_3_N"/>
</dbReference>
<dbReference type="FunFam" id="3.40.50.1700:FF:000002">
    <property type="entry name" value="Glycosyl hydrolase family protein"/>
    <property type="match status" value="1"/>
</dbReference>
<evidence type="ECO:0000256" key="3">
    <source>
        <dbReference type="ARBA" id="ARBA00023295"/>
    </source>
</evidence>
<dbReference type="PANTHER" id="PTHR30620:SF33">
    <property type="entry name" value="BETA-D-GLUCAN EXOHYDROLASE-LIKE PROTEIN-RELATED"/>
    <property type="match status" value="1"/>
</dbReference>
<dbReference type="InterPro" id="IPR036962">
    <property type="entry name" value="Glyco_hydro_3_N_sf"/>
</dbReference>
<evidence type="ECO:0000259" key="6">
    <source>
        <dbReference type="Pfam" id="PF00933"/>
    </source>
</evidence>
<feature type="compositionally biased region" description="Polar residues" evidence="5">
    <location>
        <begin position="499"/>
        <end position="514"/>
    </location>
</feature>
<comment type="similarity">
    <text evidence="1 4">Belongs to the glycosyl hydrolase 3 family.</text>
</comment>
<dbReference type="InterPro" id="IPR002772">
    <property type="entry name" value="Glyco_hydro_3_C"/>
</dbReference>
<feature type="compositionally biased region" description="Polar residues" evidence="5">
    <location>
        <begin position="555"/>
        <end position="566"/>
    </location>
</feature>
<dbReference type="InterPro" id="IPR019800">
    <property type="entry name" value="Glyco_hydro_3_AS"/>
</dbReference>
<dbReference type="SUPFAM" id="SSF51445">
    <property type="entry name" value="(Trans)glycosidases"/>
    <property type="match status" value="1"/>
</dbReference>
<keyword evidence="2 4" id="KW-0378">Hydrolase</keyword>
<feature type="domain" description="Glycoside hydrolase family 3 C-terminal" evidence="7">
    <location>
        <begin position="1424"/>
        <end position="1617"/>
    </location>
</feature>
<feature type="region of interest" description="Disordered" evidence="5">
    <location>
        <begin position="499"/>
        <end position="526"/>
    </location>
</feature>
<dbReference type="FunFam" id="3.20.20.300:FF:000003">
    <property type="entry name" value="Beta-D-glucan exohydrolase isoenzyme ExoI"/>
    <property type="match status" value="1"/>
</dbReference>
<evidence type="ECO:0000256" key="4">
    <source>
        <dbReference type="RuleBase" id="RU361161"/>
    </source>
</evidence>
<gene>
    <name evidence="8" type="ORF">AYBTSS11_LOCUS18139</name>
</gene>
<evidence type="ECO:0008006" key="10">
    <source>
        <dbReference type="Google" id="ProtNLM"/>
    </source>
</evidence>
<dbReference type="PROSITE" id="PS00775">
    <property type="entry name" value="GLYCOSYL_HYDROL_F3"/>
    <property type="match status" value="1"/>
</dbReference>
<feature type="compositionally biased region" description="Polar residues" evidence="5">
    <location>
        <begin position="900"/>
        <end position="912"/>
    </location>
</feature>
<dbReference type="InterPro" id="IPR017853">
    <property type="entry name" value="GH"/>
</dbReference>
<keyword evidence="9" id="KW-1185">Reference proteome</keyword>
<reference evidence="8" key="1">
    <citation type="submission" date="2023-10" db="EMBL/GenBank/DDBJ databases">
        <authorList>
            <person name="Domelevo Entfellner J.-B."/>
        </authorList>
    </citation>
    <scope>NUCLEOTIDE SEQUENCE</scope>
</reference>
<dbReference type="InterPro" id="IPR036881">
    <property type="entry name" value="Glyco_hydro_3_C_sf"/>
</dbReference>